<dbReference type="Gene3D" id="2.70.160.11">
    <property type="entry name" value="Hnrnp arginine n-methyltransferase1"/>
    <property type="match status" value="1"/>
</dbReference>
<comment type="function">
    <text evidence="16">Is responsible for the charging of tRNA(Phe) with phenylalanine in mitochondrial translation.</text>
</comment>
<dbReference type="GO" id="GO:0000049">
    <property type="term" value="F:tRNA binding"/>
    <property type="evidence" value="ECO:0007669"/>
    <property type="project" value="InterPro"/>
</dbReference>
<dbReference type="CDD" id="cd00496">
    <property type="entry name" value="PheRS_alpha_core"/>
    <property type="match status" value="1"/>
</dbReference>
<evidence type="ECO:0000256" key="12">
    <source>
        <dbReference type="ARBA" id="ARBA00023128"/>
    </source>
</evidence>
<dbReference type="GO" id="GO:0004826">
    <property type="term" value="F:phenylalanine-tRNA ligase activity"/>
    <property type="evidence" value="ECO:0007669"/>
    <property type="project" value="UniProtKB-EC"/>
</dbReference>
<dbReference type="InterPro" id="IPR002319">
    <property type="entry name" value="Phenylalanyl-tRNA_Synthase"/>
</dbReference>
<evidence type="ECO:0000256" key="1">
    <source>
        <dbReference type="ARBA" id="ARBA00004305"/>
    </source>
</evidence>
<evidence type="ECO:0000256" key="15">
    <source>
        <dbReference type="ARBA" id="ARBA00049255"/>
    </source>
</evidence>
<evidence type="ECO:0000313" key="21">
    <source>
        <dbReference type="EMBL" id="OUT24515.1"/>
    </source>
</evidence>
<evidence type="ECO:0000256" key="2">
    <source>
        <dbReference type="ARBA" id="ARBA00008226"/>
    </source>
</evidence>
<dbReference type="EMBL" id="NHMM01000001">
    <property type="protein sequence ID" value="OUT24515.1"/>
    <property type="molecule type" value="Genomic_DNA"/>
</dbReference>
<sequence>MAVLMQSLREAFYVSRQLRVSTRLFTTSQYLLHGSPSTKVEDGKLTVLGTTYKTDEWTNATPRILSLVGRDLHMNPNHPIGILRSLIENRFQGLGYTMYGDLQPNVTVAENFDVLGFPKDHVGRSKSDTYYLNKDNLLRTHTSAHEHECFLTCQTPGYFICGDVYRRDEIDRTHYPVFHQMEGARVWKRDDFASQEELLAQIQKDIDAIPKTDLIVEDVGYDPVENPKQDFMSEIEVDLVSQHLKRTIELLVDAVFNEAKKAAKLAGSTEEYLNEPLRVRWVEAYFPWTAPSWEIEVWWKGEWLECCGCGDVRKLVLDNSNLDNSIAWAFGIGLDRIAMLLFGIPDIRLFWSLDKRFISQFKENQISIFKPYSKYPGSQRDISFWLPKTEDGNLVKLHENDLMEIVRENAGDLVESVKLTDEFVHPKTGKHSQTYRINYQSMDRNITNDEVNVMNDKTREELVEKFGVQLHEEYKNEKIHFWEDPMQLYGFDYTPFLKVAMSEPLVDTVDNGSVVTGHYELIEFDLNTVKIEDLAFERKFKLKATRDDKIHALLAWFDCSFPSDKPENVVTFSTGAHAPYTHWKQTVFYLDQVLDVKKGEEITGSLASRPNEFNNRELDIELRWNFPASGEEDSRRQSGKYNYFLR</sequence>
<evidence type="ECO:0000259" key="18">
    <source>
        <dbReference type="PROSITE" id="PS50862"/>
    </source>
</evidence>
<dbReference type="FunFam" id="3.30.70.380:FF:000002">
    <property type="entry name" value="phenylalanine--tRNA ligase, mitochondrial"/>
    <property type="match status" value="1"/>
</dbReference>
<evidence type="ECO:0000256" key="11">
    <source>
        <dbReference type="ARBA" id="ARBA00022946"/>
    </source>
</evidence>
<dbReference type="InterPro" id="IPR006195">
    <property type="entry name" value="aa-tRNA-synth_II"/>
</dbReference>
<dbReference type="NCBIfam" id="TIGR00469">
    <property type="entry name" value="pheS_mito"/>
    <property type="match status" value="1"/>
</dbReference>
<dbReference type="GO" id="GO:0006432">
    <property type="term" value="P:phenylalanyl-tRNA aminoacylation"/>
    <property type="evidence" value="ECO:0007669"/>
    <property type="project" value="InterPro"/>
</dbReference>
<comment type="caution">
    <text evidence="20">The sequence shown here is derived from an EMBL/GenBank/DDBJ whole genome shotgun (WGS) entry which is preliminary data.</text>
</comment>
<dbReference type="InterPro" id="IPR045864">
    <property type="entry name" value="aa-tRNA-synth_II/BPL/LPL"/>
</dbReference>
<name>A0A1Z8JV80_PICKU</name>
<evidence type="ECO:0000313" key="22">
    <source>
        <dbReference type="Proteomes" id="UP000195871"/>
    </source>
</evidence>
<dbReference type="VEuPathDB" id="FungiDB:C5L36_0C08820"/>
<dbReference type="GO" id="GO:0005524">
    <property type="term" value="F:ATP binding"/>
    <property type="evidence" value="ECO:0007669"/>
    <property type="project" value="UniProtKB-KW"/>
</dbReference>
<dbReference type="InterPro" id="IPR005121">
    <property type="entry name" value="Fdx_antiC-bd"/>
</dbReference>
<reference evidence="20 22" key="1">
    <citation type="submission" date="2017-05" db="EMBL/GenBank/DDBJ databases">
        <title>The Genome Sequence of Candida krusei Ckrusei653.</title>
        <authorList>
            <person name="Cuomo C."/>
            <person name="Forche A."/>
            <person name="Young S."/>
            <person name="Abouelleil A."/>
            <person name="Cao P."/>
            <person name="Chapman S."/>
            <person name="Cusick C."/>
            <person name="Shea T."/>
            <person name="Nusbaum C."/>
            <person name="Birren B."/>
        </authorList>
    </citation>
    <scope>NUCLEOTIDE SEQUENCE [LARGE SCALE GENOMIC DNA]</scope>
    <source>
        <strain evidence="20 22">Ckrusei653</strain>
    </source>
</reference>
<dbReference type="Proteomes" id="UP000195871">
    <property type="component" value="Unassembled WGS sequence"/>
</dbReference>
<dbReference type="FunFam" id="3.30.930.10:FF:000053">
    <property type="entry name" value="Phenylalanyl-tRNA synthetase mitochondrial"/>
    <property type="match status" value="1"/>
</dbReference>
<dbReference type="InterPro" id="IPR004530">
    <property type="entry name" value="Phe-tRNA-synth_IIc_mito"/>
</dbReference>
<dbReference type="PROSITE" id="PS50862">
    <property type="entry name" value="AA_TRNA_LIGASE_II"/>
    <property type="match status" value="1"/>
</dbReference>
<protein>
    <recommendedName>
        <fullName evidence="17">Phenylalanine--tRNA ligase, mitochondrial</fullName>
        <ecNumber evidence="3">6.1.1.20</ecNumber>
    </recommendedName>
    <alternativeName>
        <fullName evidence="14">Phenylalanyl-tRNA synthetase</fullName>
    </alternativeName>
</protein>
<keyword evidence="9" id="KW-0067">ATP-binding</keyword>
<dbReference type="AlphaFoldDB" id="A0A1Z8JV80"/>
<keyword evidence="10" id="KW-0648">Protein biosynthesis</keyword>
<evidence type="ECO:0000256" key="9">
    <source>
        <dbReference type="ARBA" id="ARBA00022840"/>
    </source>
</evidence>
<evidence type="ECO:0000256" key="10">
    <source>
        <dbReference type="ARBA" id="ARBA00022917"/>
    </source>
</evidence>
<gene>
    <name evidence="20" type="ORF">CAS74_000896</name>
    <name evidence="21" type="ORF">CAS74_000903</name>
</gene>
<keyword evidence="6" id="KW-0808">Transferase</keyword>
<keyword evidence="13" id="KW-0030">Aminoacyl-tRNA synthetase</keyword>
<dbReference type="GO" id="GO:0008168">
    <property type="term" value="F:methyltransferase activity"/>
    <property type="evidence" value="ECO:0007669"/>
    <property type="project" value="UniProtKB-KW"/>
</dbReference>
<dbReference type="SUPFAM" id="SSF54991">
    <property type="entry name" value="Anticodon-binding domain of PheRS"/>
    <property type="match status" value="1"/>
</dbReference>
<comment type="catalytic activity">
    <reaction evidence="15">
        <text>tRNA(Phe) + L-phenylalanine + ATP = L-phenylalanyl-tRNA(Phe) + AMP + diphosphate + H(+)</text>
        <dbReference type="Rhea" id="RHEA:19413"/>
        <dbReference type="Rhea" id="RHEA-COMP:9668"/>
        <dbReference type="Rhea" id="RHEA-COMP:9699"/>
        <dbReference type="ChEBI" id="CHEBI:15378"/>
        <dbReference type="ChEBI" id="CHEBI:30616"/>
        <dbReference type="ChEBI" id="CHEBI:33019"/>
        <dbReference type="ChEBI" id="CHEBI:58095"/>
        <dbReference type="ChEBI" id="CHEBI:78442"/>
        <dbReference type="ChEBI" id="CHEBI:78531"/>
        <dbReference type="ChEBI" id="CHEBI:456215"/>
        <dbReference type="EC" id="6.1.1.20"/>
    </reaction>
</comment>
<evidence type="ECO:0000256" key="3">
    <source>
        <dbReference type="ARBA" id="ARBA00012814"/>
    </source>
</evidence>
<evidence type="ECO:0000256" key="4">
    <source>
        <dbReference type="ARBA" id="ARBA00022598"/>
    </source>
</evidence>
<comment type="similarity">
    <text evidence="2">Belongs to the class-II aminoacyl-tRNA synthetase family.</text>
</comment>
<dbReference type="SUPFAM" id="SSF55681">
    <property type="entry name" value="Class II aaRS and biotin synthetases"/>
    <property type="match status" value="1"/>
</dbReference>
<dbReference type="Gene3D" id="3.30.930.10">
    <property type="entry name" value="Bira Bifunctional Protein, Domain 2"/>
    <property type="match status" value="1"/>
</dbReference>
<dbReference type="InterPro" id="IPR036690">
    <property type="entry name" value="Fdx_antiC-bd_sf"/>
</dbReference>
<dbReference type="PANTHER" id="PTHR11538">
    <property type="entry name" value="PHENYLALANYL-TRNA SYNTHETASE"/>
    <property type="match status" value="1"/>
</dbReference>
<dbReference type="PROSITE" id="PS51447">
    <property type="entry name" value="FDX_ACB"/>
    <property type="match status" value="1"/>
</dbReference>
<evidence type="ECO:0000256" key="16">
    <source>
        <dbReference type="ARBA" id="ARBA00057761"/>
    </source>
</evidence>
<keyword evidence="11" id="KW-0809">Transit peptide</keyword>
<evidence type="ECO:0000256" key="6">
    <source>
        <dbReference type="ARBA" id="ARBA00022679"/>
    </source>
</evidence>
<evidence type="ECO:0000256" key="7">
    <source>
        <dbReference type="ARBA" id="ARBA00022691"/>
    </source>
</evidence>
<evidence type="ECO:0000256" key="14">
    <source>
        <dbReference type="ARBA" id="ARBA00031194"/>
    </source>
</evidence>
<dbReference type="EMBL" id="NHMM01000001">
    <property type="protein sequence ID" value="OUT24508.1"/>
    <property type="molecule type" value="Genomic_DNA"/>
</dbReference>
<feature type="domain" description="Aminoacyl-transfer RNA synthetases class-II family profile" evidence="18">
    <location>
        <begin position="162"/>
        <end position="371"/>
    </location>
</feature>
<dbReference type="GO" id="GO:0005759">
    <property type="term" value="C:mitochondrial matrix"/>
    <property type="evidence" value="ECO:0007669"/>
    <property type="project" value="UniProtKB-SubCell"/>
</dbReference>
<dbReference type="InterPro" id="IPR055135">
    <property type="entry name" value="PRMT_dom"/>
</dbReference>
<dbReference type="EC" id="6.1.1.20" evidence="3"/>
<evidence type="ECO:0000313" key="20">
    <source>
        <dbReference type="EMBL" id="OUT24508.1"/>
    </source>
</evidence>
<comment type="subcellular location">
    <subcellularLocation>
        <location evidence="1">Mitochondrion matrix</location>
    </subcellularLocation>
</comment>
<proteinExistence type="inferred from homology"/>
<dbReference type="Pfam" id="PF01409">
    <property type="entry name" value="tRNA-synt_2d"/>
    <property type="match status" value="2"/>
</dbReference>
<feature type="domain" description="FDX-ACB" evidence="19">
    <location>
        <begin position="373"/>
        <end position="471"/>
    </location>
</feature>
<evidence type="ECO:0000256" key="17">
    <source>
        <dbReference type="ARBA" id="ARBA00073229"/>
    </source>
</evidence>
<dbReference type="GO" id="GO:0032259">
    <property type="term" value="P:methylation"/>
    <property type="evidence" value="ECO:0007669"/>
    <property type="project" value="UniProtKB-KW"/>
</dbReference>
<evidence type="ECO:0000256" key="8">
    <source>
        <dbReference type="ARBA" id="ARBA00022741"/>
    </source>
</evidence>
<keyword evidence="5" id="KW-0489">Methyltransferase</keyword>
<evidence type="ECO:0000256" key="13">
    <source>
        <dbReference type="ARBA" id="ARBA00023146"/>
    </source>
</evidence>
<keyword evidence="4 20" id="KW-0436">Ligase</keyword>
<dbReference type="VEuPathDB" id="FungiDB:C5L36_0C08750"/>
<dbReference type="SMART" id="SM00896">
    <property type="entry name" value="FDX-ACB"/>
    <property type="match status" value="1"/>
</dbReference>
<dbReference type="FunFam" id="2.70.160.11:FF:000001">
    <property type="entry name" value="Blast:Protein arginine N-methyltransferase 1"/>
    <property type="match status" value="1"/>
</dbReference>
<organism evidence="20 22">
    <name type="scientific">Pichia kudriavzevii</name>
    <name type="common">Yeast</name>
    <name type="synonym">Issatchenkia orientalis</name>
    <dbReference type="NCBI Taxonomy" id="4909"/>
    <lineage>
        <taxon>Eukaryota</taxon>
        <taxon>Fungi</taxon>
        <taxon>Dikarya</taxon>
        <taxon>Ascomycota</taxon>
        <taxon>Saccharomycotina</taxon>
        <taxon>Pichiomycetes</taxon>
        <taxon>Pichiales</taxon>
        <taxon>Pichiaceae</taxon>
        <taxon>Pichia</taxon>
    </lineage>
</organism>
<dbReference type="Pfam" id="PF03147">
    <property type="entry name" value="FDX-ACB"/>
    <property type="match status" value="1"/>
</dbReference>
<evidence type="ECO:0000256" key="5">
    <source>
        <dbReference type="ARBA" id="ARBA00022603"/>
    </source>
</evidence>
<dbReference type="PANTHER" id="PTHR11538:SF41">
    <property type="entry name" value="PHENYLALANINE--TRNA LIGASE, MITOCHONDRIAL"/>
    <property type="match status" value="1"/>
</dbReference>
<keyword evidence="8" id="KW-0547">Nucleotide-binding</keyword>
<dbReference type="InterPro" id="IPR029063">
    <property type="entry name" value="SAM-dependent_MTases_sf"/>
</dbReference>
<dbReference type="Pfam" id="PF22528">
    <property type="entry name" value="PRMT_C"/>
    <property type="match status" value="1"/>
</dbReference>
<keyword evidence="7" id="KW-0949">S-adenosyl-L-methionine</keyword>
<evidence type="ECO:0000259" key="19">
    <source>
        <dbReference type="PROSITE" id="PS51447"/>
    </source>
</evidence>
<dbReference type="SUPFAM" id="SSF53335">
    <property type="entry name" value="S-adenosyl-L-methionine-dependent methyltransferases"/>
    <property type="match status" value="1"/>
</dbReference>
<dbReference type="Gene3D" id="3.30.70.380">
    <property type="entry name" value="Ferrodoxin-fold anticodon-binding domain"/>
    <property type="match status" value="1"/>
</dbReference>
<keyword evidence="12" id="KW-0496">Mitochondrion</keyword>
<accession>A0A1Z8JV80</accession>